<dbReference type="STRING" id="699431.SY89_01238"/>
<organism evidence="1 2">
    <name type="scientific">Halolamina pelagica</name>
    <dbReference type="NCBI Taxonomy" id="699431"/>
    <lineage>
        <taxon>Archaea</taxon>
        <taxon>Methanobacteriati</taxon>
        <taxon>Methanobacteriota</taxon>
        <taxon>Stenosarchaea group</taxon>
        <taxon>Halobacteria</taxon>
        <taxon>Halobacteriales</taxon>
        <taxon>Haloferacaceae</taxon>
    </lineage>
</organism>
<sequence>MLRKLFTAICAVEVLAPRALIEAAQSVALDDPGASELRSWVLPGARLEGLLFLVLLWRSDRSYSQFKKLLGAVGLLAFLRPRAYVNYGAKAAYRDASAVEWRPWVYTGTRLVGFLYLLVGVRELRKSA</sequence>
<dbReference type="OrthoDB" id="260081at2157"/>
<gene>
    <name evidence="1" type="ORF">SY89_01238</name>
</gene>
<name>A0A0P7GPG4_9EURY</name>
<dbReference type="AlphaFoldDB" id="A0A0P7GPG4"/>
<comment type="caution">
    <text evidence="1">The sequence shown here is derived from an EMBL/GenBank/DDBJ whole genome shotgun (WGS) entry which is preliminary data.</text>
</comment>
<reference evidence="2" key="1">
    <citation type="submission" date="2013-11" db="EMBL/GenBank/DDBJ databases">
        <authorList>
            <person name="Hoang H.T."/>
            <person name="Killian M.L."/>
            <person name="Madson D.M."/>
            <person name="Arruda P.H.E."/>
            <person name="Sun D."/>
            <person name="Schwartz K.J."/>
            <person name="Yoon K."/>
        </authorList>
    </citation>
    <scope>NUCLEOTIDE SEQUENCE [LARGE SCALE GENOMIC DNA]</scope>
    <source>
        <strain evidence="2">CDK2</strain>
    </source>
</reference>
<protein>
    <submittedName>
        <fullName evidence="1">Uncharacterized protein</fullName>
    </submittedName>
</protein>
<keyword evidence="2" id="KW-1185">Reference proteome</keyword>
<dbReference type="Proteomes" id="UP000050535">
    <property type="component" value="Unassembled WGS sequence"/>
</dbReference>
<dbReference type="EMBL" id="LGUC01000001">
    <property type="protein sequence ID" value="KPN30503.1"/>
    <property type="molecule type" value="Genomic_DNA"/>
</dbReference>
<dbReference type="RefSeq" id="WP_054583458.1">
    <property type="nucleotide sequence ID" value="NZ_LGUC01000001.1"/>
</dbReference>
<proteinExistence type="predicted"/>
<evidence type="ECO:0000313" key="1">
    <source>
        <dbReference type="EMBL" id="KPN30503.1"/>
    </source>
</evidence>
<evidence type="ECO:0000313" key="2">
    <source>
        <dbReference type="Proteomes" id="UP000050535"/>
    </source>
</evidence>
<accession>A0A0P7GPG4</accession>